<evidence type="ECO:0000313" key="1">
    <source>
        <dbReference type="EMBL" id="KAK4185608.1"/>
    </source>
</evidence>
<evidence type="ECO:0000313" key="2">
    <source>
        <dbReference type="Proteomes" id="UP001302126"/>
    </source>
</evidence>
<dbReference type="Proteomes" id="UP001302126">
    <property type="component" value="Unassembled WGS sequence"/>
</dbReference>
<reference evidence="1" key="2">
    <citation type="submission" date="2023-05" db="EMBL/GenBank/DDBJ databases">
        <authorList>
            <consortium name="Lawrence Berkeley National Laboratory"/>
            <person name="Steindorff A."/>
            <person name="Hensen N."/>
            <person name="Bonometti L."/>
            <person name="Westerberg I."/>
            <person name="Brannstrom I.O."/>
            <person name="Guillou S."/>
            <person name="Cros-Aarteil S."/>
            <person name="Calhoun S."/>
            <person name="Haridas S."/>
            <person name="Kuo A."/>
            <person name="Mondo S."/>
            <person name="Pangilinan J."/>
            <person name="Riley R."/>
            <person name="Labutti K."/>
            <person name="Andreopoulos B."/>
            <person name="Lipzen A."/>
            <person name="Chen C."/>
            <person name="Yanf M."/>
            <person name="Daum C."/>
            <person name="Ng V."/>
            <person name="Clum A."/>
            <person name="Ohm R."/>
            <person name="Martin F."/>
            <person name="Silar P."/>
            <person name="Natvig D."/>
            <person name="Lalanne C."/>
            <person name="Gautier V."/>
            <person name="Ament-Velasquez S.L."/>
            <person name="Kruys A."/>
            <person name="Hutchinson M.I."/>
            <person name="Powell A.J."/>
            <person name="Barry K."/>
            <person name="Miller A.N."/>
            <person name="Grigoriev I.V."/>
            <person name="Debuchy R."/>
            <person name="Gladieux P."/>
            <person name="Thoren M.H."/>
            <person name="Johannesson H."/>
        </authorList>
    </citation>
    <scope>NUCLEOTIDE SEQUENCE</scope>
    <source>
        <strain evidence="1">PSN309</strain>
    </source>
</reference>
<accession>A0AAN6WQ12</accession>
<proteinExistence type="predicted"/>
<organism evidence="1 2">
    <name type="scientific">Podospora australis</name>
    <dbReference type="NCBI Taxonomy" id="1536484"/>
    <lineage>
        <taxon>Eukaryota</taxon>
        <taxon>Fungi</taxon>
        <taxon>Dikarya</taxon>
        <taxon>Ascomycota</taxon>
        <taxon>Pezizomycotina</taxon>
        <taxon>Sordariomycetes</taxon>
        <taxon>Sordariomycetidae</taxon>
        <taxon>Sordariales</taxon>
        <taxon>Podosporaceae</taxon>
        <taxon>Podospora</taxon>
    </lineage>
</organism>
<sequence>MPSLESVGLGNEILRNMTLEEIKNLGTHLVSRAFSLVEAPLLKKRLDPFCVPGFQAEQSCALSCILYLNSLGTTQCTAWQGPYNPWCQTRRSGSAGGSIAGAPVSSSISSASSWCSHVALGASWVTNNPACFQGDNDCGSSFTCVGGVAAAYGNGDLLVKVYGGAWS</sequence>
<keyword evidence="2" id="KW-1185">Reference proteome</keyword>
<name>A0AAN6WQ12_9PEZI</name>
<comment type="caution">
    <text evidence="1">The sequence shown here is derived from an EMBL/GenBank/DDBJ whole genome shotgun (WGS) entry which is preliminary data.</text>
</comment>
<protein>
    <submittedName>
        <fullName evidence="1">Uncharacterized protein</fullName>
    </submittedName>
</protein>
<reference evidence="1" key="1">
    <citation type="journal article" date="2023" name="Mol. Phylogenet. Evol.">
        <title>Genome-scale phylogeny and comparative genomics of the fungal order Sordariales.</title>
        <authorList>
            <person name="Hensen N."/>
            <person name="Bonometti L."/>
            <person name="Westerberg I."/>
            <person name="Brannstrom I.O."/>
            <person name="Guillou S."/>
            <person name="Cros-Aarteil S."/>
            <person name="Calhoun S."/>
            <person name="Haridas S."/>
            <person name="Kuo A."/>
            <person name="Mondo S."/>
            <person name="Pangilinan J."/>
            <person name="Riley R."/>
            <person name="LaButti K."/>
            <person name="Andreopoulos B."/>
            <person name="Lipzen A."/>
            <person name="Chen C."/>
            <person name="Yan M."/>
            <person name="Daum C."/>
            <person name="Ng V."/>
            <person name="Clum A."/>
            <person name="Steindorff A."/>
            <person name="Ohm R.A."/>
            <person name="Martin F."/>
            <person name="Silar P."/>
            <person name="Natvig D.O."/>
            <person name="Lalanne C."/>
            <person name="Gautier V."/>
            <person name="Ament-Velasquez S.L."/>
            <person name="Kruys A."/>
            <person name="Hutchinson M.I."/>
            <person name="Powell A.J."/>
            <person name="Barry K."/>
            <person name="Miller A.N."/>
            <person name="Grigoriev I.V."/>
            <person name="Debuchy R."/>
            <person name="Gladieux P."/>
            <person name="Hiltunen Thoren M."/>
            <person name="Johannesson H."/>
        </authorList>
    </citation>
    <scope>NUCLEOTIDE SEQUENCE</scope>
    <source>
        <strain evidence="1">PSN309</strain>
    </source>
</reference>
<dbReference type="AlphaFoldDB" id="A0AAN6WQ12"/>
<dbReference type="EMBL" id="MU864445">
    <property type="protein sequence ID" value="KAK4185608.1"/>
    <property type="molecule type" value="Genomic_DNA"/>
</dbReference>
<gene>
    <name evidence="1" type="ORF">QBC35DRAFT_503307</name>
</gene>